<proteinExistence type="predicted"/>
<feature type="domain" description="Chitin-binding type-2" evidence="1">
    <location>
        <begin position="1"/>
        <end position="55"/>
    </location>
</feature>
<dbReference type="SMART" id="SM00494">
    <property type="entry name" value="ChtBD2"/>
    <property type="match status" value="1"/>
</dbReference>
<dbReference type="InterPro" id="IPR002557">
    <property type="entry name" value="Chitin-bd_dom"/>
</dbReference>
<accession>A0A0B6YNY8</accession>
<gene>
    <name evidence="2" type="primary">ORF30262</name>
</gene>
<dbReference type="PROSITE" id="PS50940">
    <property type="entry name" value="CHIT_BIND_II"/>
    <property type="match status" value="1"/>
</dbReference>
<dbReference type="AlphaFoldDB" id="A0A0B6YNY8"/>
<organism evidence="2">
    <name type="scientific">Arion vulgaris</name>
    <dbReference type="NCBI Taxonomy" id="1028688"/>
    <lineage>
        <taxon>Eukaryota</taxon>
        <taxon>Metazoa</taxon>
        <taxon>Spiralia</taxon>
        <taxon>Lophotrochozoa</taxon>
        <taxon>Mollusca</taxon>
        <taxon>Gastropoda</taxon>
        <taxon>Heterobranchia</taxon>
        <taxon>Euthyneura</taxon>
        <taxon>Panpulmonata</taxon>
        <taxon>Eupulmonata</taxon>
        <taxon>Stylommatophora</taxon>
        <taxon>Helicina</taxon>
        <taxon>Arionoidea</taxon>
        <taxon>Arionidae</taxon>
        <taxon>Arion</taxon>
    </lineage>
</organism>
<feature type="non-terminal residue" evidence="2">
    <location>
        <position position="1"/>
    </location>
</feature>
<dbReference type="Pfam" id="PF01607">
    <property type="entry name" value="CBM_14"/>
    <property type="match status" value="1"/>
</dbReference>
<evidence type="ECO:0000259" key="1">
    <source>
        <dbReference type="PROSITE" id="PS50940"/>
    </source>
</evidence>
<evidence type="ECO:0000313" key="2">
    <source>
        <dbReference type="EMBL" id="CEK57476.1"/>
    </source>
</evidence>
<dbReference type="EMBL" id="HACG01010611">
    <property type="protein sequence ID" value="CEK57476.1"/>
    <property type="molecule type" value="Transcribed_RNA"/>
</dbReference>
<name>A0A0B6YNY8_9EUPU</name>
<protein>
    <recommendedName>
        <fullName evidence="1">Chitin-binding type-2 domain-containing protein</fullName>
    </recommendedName>
</protein>
<feature type="non-terminal residue" evidence="2">
    <location>
        <position position="86"/>
    </location>
</feature>
<dbReference type="SUPFAM" id="SSF57625">
    <property type="entry name" value="Invertebrate chitin-binding proteins"/>
    <property type="match status" value="1"/>
</dbReference>
<sequence>FCQGKTDGYYADDCSNWFYNCNGGYGSKILCPSNLFFDKENDACDNKKYIIACGGKTRPASTKAPVVQHAPVETYCVGKDDGYYAD</sequence>
<dbReference type="Gene3D" id="2.170.140.10">
    <property type="entry name" value="Chitin binding domain"/>
    <property type="match status" value="1"/>
</dbReference>
<dbReference type="GO" id="GO:0008061">
    <property type="term" value="F:chitin binding"/>
    <property type="evidence" value="ECO:0007669"/>
    <property type="project" value="InterPro"/>
</dbReference>
<dbReference type="InterPro" id="IPR036508">
    <property type="entry name" value="Chitin-bd_dom_sf"/>
</dbReference>
<dbReference type="GO" id="GO:0005576">
    <property type="term" value="C:extracellular region"/>
    <property type="evidence" value="ECO:0007669"/>
    <property type="project" value="InterPro"/>
</dbReference>
<reference evidence="2" key="1">
    <citation type="submission" date="2014-12" db="EMBL/GenBank/DDBJ databases">
        <title>Insight into the proteome of Arion vulgaris.</title>
        <authorList>
            <person name="Aradska J."/>
            <person name="Bulat T."/>
            <person name="Smidak R."/>
            <person name="Sarate P."/>
            <person name="Gangsoo J."/>
            <person name="Sialana F."/>
            <person name="Bilban M."/>
            <person name="Lubec G."/>
        </authorList>
    </citation>
    <scope>NUCLEOTIDE SEQUENCE</scope>
    <source>
        <tissue evidence="2">Skin</tissue>
    </source>
</reference>